<reference evidence="7 8" key="1">
    <citation type="submission" date="2018-05" db="EMBL/GenBank/DDBJ databases">
        <title>Complete Genome Sequences of Extremely Thermoacidophilic, Metal-Mobilizing Type-Strain Members of the Archaeal Family Sulfolobaceae: Acidianus brierleyi DSM-1651T, Acidianus sulfidivorans DSM-18786T, Metallosphaera hakonensis DSM-7519T, and Metallosphaera prunae DSM-10039T.</title>
        <authorList>
            <person name="Counts J.A."/>
            <person name="Kelly R.M."/>
        </authorList>
    </citation>
    <scope>NUCLEOTIDE SEQUENCE [LARGE SCALE GENOMIC DNA]</scope>
    <source>
        <strain evidence="7 8">DSM 1651</strain>
    </source>
</reference>
<name>A0A2U9II66_9CREN</name>
<keyword evidence="7" id="KW-0032">Aminotransferase</keyword>
<dbReference type="GO" id="GO:0008483">
    <property type="term" value="F:transaminase activity"/>
    <property type="evidence" value="ECO:0007669"/>
    <property type="project" value="UniProtKB-KW"/>
</dbReference>
<keyword evidence="8" id="KW-1185">Reference proteome</keyword>
<dbReference type="PANTHER" id="PTHR11986">
    <property type="entry name" value="AMINOTRANSFERASE CLASS III"/>
    <property type="match status" value="1"/>
</dbReference>
<keyword evidence="5" id="KW-0457">Lysine biosynthesis</keyword>
<keyword evidence="4 6" id="KW-0663">Pyridoxal phosphate</keyword>
<evidence type="ECO:0000256" key="4">
    <source>
        <dbReference type="ARBA" id="ARBA00022898"/>
    </source>
</evidence>
<dbReference type="InterPro" id="IPR015422">
    <property type="entry name" value="PyrdxlP-dep_Trfase_small"/>
</dbReference>
<sequence length="442" mass="50024">MEEILDNSILDAPKIVVTPPGPRSAEILKQQEELETSALNYPKYFSIAVKEAKGSTIVDVDNNVYIDWFAGIAVVNLGHNNPIIRQAVDSQLDKIWHYMEIPTEIRIEFMKTLRRTLNFDAKFLFTTTGADAVEAAVKIARWNSGKRYIIAFNEAYHGVSAATIGLSNMLNHRKFQPYYDNNVIRLPYPYEYRCPFKDCLNEVLSLVDYEMKNNDVAGIIVEPVAGEGGYIVPPKGFLKGLREITTEYNVPLIIDEIQTGVGRTGKIWAYEWEGIKPDIVTISKGIGEGIPISLVAFNKDLDKLPQAFHLGTYRGNPIGMAVGNATLNYIMNSNLLERVITLGDFTKKRFDEIMEDNYKQGKYDVRGLGFMIGIEFSNERKDPISVKPFIDILLKKGIIMYKSGIYDNVLRYMAPLTIPKLLIDRGLEKFEETIKLSNQIKI</sequence>
<dbReference type="InterPro" id="IPR015424">
    <property type="entry name" value="PyrdxlP-dep_Trfase"/>
</dbReference>
<dbReference type="GO" id="GO:0042802">
    <property type="term" value="F:identical protein binding"/>
    <property type="evidence" value="ECO:0007669"/>
    <property type="project" value="TreeGrafter"/>
</dbReference>
<dbReference type="Gene3D" id="3.90.1150.10">
    <property type="entry name" value="Aspartate Aminotransferase, domain 1"/>
    <property type="match status" value="1"/>
</dbReference>
<dbReference type="GeneID" id="36833530"/>
<gene>
    <name evidence="7" type="ORF">DFR85_15200</name>
</gene>
<dbReference type="Gene3D" id="3.40.640.10">
    <property type="entry name" value="Type I PLP-dependent aspartate aminotransferase-like (Major domain)"/>
    <property type="match status" value="1"/>
</dbReference>
<evidence type="ECO:0000256" key="3">
    <source>
        <dbReference type="ARBA" id="ARBA00022605"/>
    </source>
</evidence>
<dbReference type="RefSeq" id="WP_110271607.1">
    <property type="nucleotide sequence ID" value="NZ_CP029289.2"/>
</dbReference>
<organism evidence="7 8">
    <name type="scientific">Acidianus brierleyi</name>
    <dbReference type="NCBI Taxonomy" id="41673"/>
    <lineage>
        <taxon>Archaea</taxon>
        <taxon>Thermoproteota</taxon>
        <taxon>Thermoprotei</taxon>
        <taxon>Sulfolobales</taxon>
        <taxon>Sulfolobaceae</taxon>
        <taxon>Acidianus</taxon>
    </lineage>
</organism>
<accession>A0A2U9II66</accession>
<dbReference type="SUPFAM" id="SSF53383">
    <property type="entry name" value="PLP-dependent transferases"/>
    <property type="match status" value="1"/>
</dbReference>
<dbReference type="KEGG" id="abri:DFR85_15200"/>
<evidence type="ECO:0000256" key="1">
    <source>
        <dbReference type="ARBA" id="ARBA00001933"/>
    </source>
</evidence>
<comment type="similarity">
    <text evidence="2 6">Belongs to the class-III pyridoxal-phosphate-dependent aminotransferase family.</text>
</comment>
<protein>
    <submittedName>
        <fullName evidence="7">Aspartate aminotransferase family protein</fullName>
    </submittedName>
</protein>
<keyword evidence="7" id="KW-0808">Transferase</keyword>
<dbReference type="GO" id="GO:0030170">
    <property type="term" value="F:pyridoxal phosphate binding"/>
    <property type="evidence" value="ECO:0007669"/>
    <property type="project" value="InterPro"/>
</dbReference>
<dbReference type="CDD" id="cd00610">
    <property type="entry name" value="OAT_like"/>
    <property type="match status" value="1"/>
</dbReference>
<dbReference type="PIRSF" id="PIRSF000521">
    <property type="entry name" value="Transaminase_4ab_Lys_Orn"/>
    <property type="match status" value="1"/>
</dbReference>
<evidence type="ECO:0000256" key="6">
    <source>
        <dbReference type="RuleBase" id="RU003560"/>
    </source>
</evidence>
<evidence type="ECO:0000256" key="5">
    <source>
        <dbReference type="ARBA" id="ARBA00023154"/>
    </source>
</evidence>
<dbReference type="InterPro" id="IPR005814">
    <property type="entry name" value="Aminotrans_3"/>
</dbReference>
<dbReference type="Pfam" id="PF00202">
    <property type="entry name" value="Aminotran_3"/>
    <property type="match status" value="1"/>
</dbReference>
<dbReference type="InterPro" id="IPR050103">
    <property type="entry name" value="Class-III_PLP-dep_AT"/>
</dbReference>
<evidence type="ECO:0000313" key="8">
    <source>
        <dbReference type="Proteomes" id="UP000248044"/>
    </source>
</evidence>
<keyword evidence="3" id="KW-0028">Amino-acid biosynthesis</keyword>
<evidence type="ECO:0000256" key="2">
    <source>
        <dbReference type="ARBA" id="ARBA00008954"/>
    </source>
</evidence>
<comment type="cofactor">
    <cofactor evidence="1">
        <name>pyridoxal 5'-phosphate</name>
        <dbReference type="ChEBI" id="CHEBI:597326"/>
    </cofactor>
</comment>
<dbReference type="FunFam" id="3.40.640.10:FF:000004">
    <property type="entry name" value="Acetylornithine aminotransferase"/>
    <property type="match status" value="1"/>
</dbReference>
<proteinExistence type="inferred from homology"/>
<dbReference type="AlphaFoldDB" id="A0A2U9II66"/>
<dbReference type="GO" id="GO:0009085">
    <property type="term" value="P:lysine biosynthetic process"/>
    <property type="evidence" value="ECO:0007669"/>
    <property type="project" value="UniProtKB-KW"/>
</dbReference>
<dbReference type="OrthoDB" id="6534at2157"/>
<dbReference type="PANTHER" id="PTHR11986:SF58">
    <property type="entry name" value="LEUCINE_METHIONINE RACEMASE"/>
    <property type="match status" value="1"/>
</dbReference>
<evidence type="ECO:0000313" key="7">
    <source>
        <dbReference type="EMBL" id="AWR95729.1"/>
    </source>
</evidence>
<dbReference type="InterPro" id="IPR015421">
    <property type="entry name" value="PyrdxlP-dep_Trfase_major"/>
</dbReference>
<dbReference type="Proteomes" id="UP000248044">
    <property type="component" value="Chromosome"/>
</dbReference>
<dbReference type="EMBL" id="CP029289">
    <property type="protein sequence ID" value="AWR95729.1"/>
    <property type="molecule type" value="Genomic_DNA"/>
</dbReference>